<gene>
    <name evidence="2" type="ORF">EVAR_74789_1</name>
</gene>
<reference evidence="2 3" key="1">
    <citation type="journal article" date="2019" name="Commun. Biol.">
        <title>The bagworm genome reveals a unique fibroin gene that provides high tensile strength.</title>
        <authorList>
            <person name="Kono N."/>
            <person name="Nakamura H."/>
            <person name="Ohtoshi R."/>
            <person name="Tomita M."/>
            <person name="Numata K."/>
            <person name="Arakawa K."/>
        </authorList>
    </citation>
    <scope>NUCLEOTIDE SEQUENCE [LARGE SCALE GENOMIC DNA]</scope>
</reference>
<sequence length="87" mass="9494">MRIGGFDVGQVNEKLSKPNGVLSARGQNETPSDHEGHKFAHHKTNTPNEILEMGNTGLMGWSGQTSNVLAQTTSIGRNIQVDNNMKY</sequence>
<evidence type="ECO:0000256" key="1">
    <source>
        <dbReference type="SAM" id="MobiDB-lite"/>
    </source>
</evidence>
<name>A0A4C1SPH6_EUMVA</name>
<proteinExistence type="predicted"/>
<dbReference type="AlphaFoldDB" id="A0A4C1SPH6"/>
<protein>
    <submittedName>
        <fullName evidence="2">Uncharacterized protein</fullName>
    </submittedName>
</protein>
<dbReference type="Proteomes" id="UP000299102">
    <property type="component" value="Unassembled WGS sequence"/>
</dbReference>
<keyword evidence="3" id="KW-1185">Reference proteome</keyword>
<feature type="region of interest" description="Disordered" evidence="1">
    <location>
        <begin position="1"/>
        <end position="57"/>
    </location>
</feature>
<accession>A0A4C1SPH6</accession>
<evidence type="ECO:0000313" key="2">
    <source>
        <dbReference type="EMBL" id="GBP04022.1"/>
    </source>
</evidence>
<dbReference type="EMBL" id="BGZK01000012">
    <property type="protein sequence ID" value="GBP04022.1"/>
    <property type="molecule type" value="Genomic_DNA"/>
</dbReference>
<organism evidence="2 3">
    <name type="scientific">Eumeta variegata</name>
    <name type="common">Bagworm moth</name>
    <name type="synonym">Eumeta japonica</name>
    <dbReference type="NCBI Taxonomy" id="151549"/>
    <lineage>
        <taxon>Eukaryota</taxon>
        <taxon>Metazoa</taxon>
        <taxon>Ecdysozoa</taxon>
        <taxon>Arthropoda</taxon>
        <taxon>Hexapoda</taxon>
        <taxon>Insecta</taxon>
        <taxon>Pterygota</taxon>
        <taxon>Neoptera</taxon>
        <taxon>Endopterygota</taxon>
        <taxon>Lepidoptera</taxon>
        <taxon>Glossata</taxon>
        <taxon>Ditrysia</taxon>
        <taxon>Tineoidea</taxon>
        <taxon>Psychidae</taxon>
        <taxon>Oiketicinae</taxon>
        <taxon>Eumeta</taxon>
    </lineage>
</organism>
<comment type="caution">
    <text evidence="2">The sequence shown here is derived from an EMBL/GenBank/DDBJ whole genome shotgun (WGS) entry which is preliminary data.</text>
</comment>
<evidence type="ECO:0000313" key="3">
    <source>
        <dbReference type="Proteomes" id="UP000299102"/>
    </source>
</evidence>